<feature type="domain" description="Reverse transcriptase Ty1/copia-type" evidence="1">
    <location>
        <begin position="54"/>
        <end position="126"/>
    </location>
</feature>
<dbReference type="EMBL" id="QJKJ01000653">
    <property type="protein sequence ID" value="RDY11371.1"/>
    <property type="molecule type" value="Genomic_DNA"/>
</dbReference>
<dbReference type="InterPro" id="IPR013103">
    <property type="entry name" value="RVT_2"/>
</dbReference>
<proteinExistence type="predicted"/>
<feature type="non-terminal residue" evidence="2">
    <location>
        <position position="1"/>
    </location>
</feature>
<dbReference type="Pfam" id="PF07727">
    <property type="entry name" value="RVT_2"/>
    <property type="match status" value="1"/>
</dbReference>
<reference evidence="2" key="1">
    <citation type="submission" date="2018-05" db="EMBL/GenBank/DDBJ databases">
        <title>Draft genome of Mucuna pruriens seed.</title>
        <authorList>
            <person name="Nnadi N.E."/>
            <person name="Vos R."/>
            <person name="Hasami M.H."/>
            <person name="Devisetty U.K."/>
            <person name="Aguiy J.C."/>
        </authorList>
    </citation>
    <scope>NUCLEOTIDE SEQUENCE [LARGE SCALE GENOMIC DNA]</scope>
    <source>
        <strain evidence="2">JCA_2017</strain>
    </source>
</reference>
<evidence type="ECO:0000313" key="2">
    <source>
        <dbReference type="EMBL" id="RDY11371.1"/>
    </source>
</evidence>
<comment type="caution">
    <text evidence="2">The sequence shown here is derived from an EMBL/GenBank/DDBJ whole genome shotgun (WGS) entry which is preliminary data.</text>
</comment>
<accession>A0A371I8K9</accession>
<name>A0A371I8K9_MUCPR</name>
<gene>
    <name evidence="2" type="ORF">CR513_03983</name>
</gene>
<evidence type="ECO:0000259" key="1">
    <source>
        <dbReference type="Pfam" id="PF07727"/>
    </source>
</evidence>
<dbReference type="OrthoDB" id="7607472at2759"/>
<dbReference type="AlphaFoldDB" id="A0A371I8K9"/>
<keyword evidence="3" id="KW-1185">Reference proteome</keyword>
<dbReference type="Proteomes" id="UP000257109">
    <property type="component" value="Unassembled WGS sequence"/>
</dbReference>
<evidence type="ECO:0000313" key="3">
    <source>
        <dbReference type="Proteomes" id="UP000257109"/>
    </source>
</evidence>
<protein>
    <recommendedName>
        <fullName evidence="1">Reverse transcriptase Ty1/copia-type domain-containing protein</fullName>
    </recommendedName>
</protein>
<organism evidence="2 3">
    <name type="scientific">Mucuna pruriens</name>
    <name type="common">Velvet bean</name>
    <name type="synonym">Dolichos pruriens</name>
    <dbReference type="NCBI Taxonomy" id="157652"/>
    <lineage>
        <taxon>Eukaryota</taxon>
        <taxon>Viridiplantae</taxon>
        <taxon>Streptophyta</taxon>
        <taxon>Embryophyta</taxon>
        <taxon>Tracheophyta</taxon>
        <taxon>Spermatophyta</taxon>
        <taxon>Magnoliopsida</taxon>
        <taxon>eudicotyledons</taxon>
        <taxon>Gunneridae</taxon>
        <taxon>Pentapetalae</taxon>
        <taxon>rosids</taxon>
        <taxon>fabids</taxon>
        <taxon>Fabales</taxon>
        <taxon>Fabaceae</taxon>
        <taxon>Papilionoideae</taxon>
        <taxon>50 kb inversion clade</taxon>
        <taxon>NPAAA clade</taxon>
        <taxon>indigoferoid/millettioid clade</taxon>
        <taxon>Phaseoleae</taxon>
        <taxon>Mucuna</taxon>
    </lineage>
</organism>
<dbReference type="InterPro" id="IPR043502">
    <property type="entry name" value="DNA/RNA_pol_sf"/>
</dbReference>
<dbReference type="SUPFAM" id="SSF56672">
    <property type="entry name" value="DNA/RNA polymerases"/>
    <property type="match status" value="1"/>
</dbReference>
<sequence>MALWTGSPIHIQLDINNYFLNCNLFEEIQPWFVDFINLFMAYTKLCNNGFTKKISSLIYHGFKQFKCDYSLFTLGVGNSSVVVLVYVDDIIIAHLNKVVLLQVRNLLQTCFKLKVIGDLKYFLGLILVFLASKPLTFPMDLGTKLTIFDGQPLEDAFKYRRLIWHLMYLMISRSNITYIIHKL</sequence>